<evidence type="ECO:0000256" key="2">
    <source>
        <dbReference type="ARBA" id="ARBA00022643"/>
    </source>
</evidence>
<evidence type="ECO:0000259" key="3">
    <source>
        <dbReference type="Pfam" id="PF03358"/>
    </source>
</evidence>
<keyword evidence="2" id="KW-0288">FMN</keyword>
<comment type="caution">
    <text evidence="4">The sequence shown here is derived from an EMBL/GenBank/DDBJ whole genome shotgun (WGS) entry which is preliminary data.</text>
</comment>
<dbReference type="PANTHER" id="PTHR43278">
    <property type="entry name" value="NAD(P)H-DEPENDENT FMN-CONTAINING OXIDOREDUCTASE YWQN-RELATED"/>
    <property type="match status" value="1"/>
</dbReference>
<proteinExistence type="predicted"/>
<dbReference type="Pfam" id="PF03358">
    <property type="entry name" value="FMN_red"/>
    <property type="match status" value="1"/>
</dbReference>
<reference evidence="4" key="1">
    <citation type="submission" date="2019-11" db="EMBL/GenBank/DDBJ databases">
        <title>Microbial mats filling the niche in hypersaline microbial mats.</title>
        <authorList>
            <person name="Wong H.L."/>
            <person name="Macleod F.I."/>
            <person name="White R.A. III"/>
            <person name="Burns B.P."/>
        </authorList>
    </citation>
    <scope>NUCLEOTIDE SEQUENCE</scope>
    <source>
        <strain evidence="4">Rbin_158</strain>
    </source>
</reference>
<dbReference type="EMBL" id="WJJP01000015">
    <property type="protein sequence ID" value="MBD3323039.1"/>
    <property type="molecule type" value="Genomic_DNA"/>
</dbReference>
<name>A0A9D5Q3V2_9BACT</name>
<dbReference type="Proteomes" id="UP000649604">
    <property type="component" value="Unassembled WGS sequence"/>
</dbReference>
<dbReference type="SUPFAM" id="SSF52218">
    <property type="entry name" value="Flavoproteins"/>
    <property type="match status" value="1"/>
</dbReference>
<evidence type="ECO:0000313" key="5">
    <source>
        <dbReference type="Proteomes" id="UP000649604"/>
    </source>
</evidence>
<dbReference type="AlphaFoldDB" id="A0A9D5Q3V2"/>
<evidence type="ECO:0000313" key="4">
    <source>
        <dbReference type="EMBL" id="MBD3323039.1"/>
    </source>
</evidence>
<accession>A0A9D5Q3V2</accession>
<feature type="domain" description="NADPH-dependent FMN reductase-like" evidence="3">
    <location>
        <begin position="23"/>
        <end position="131"/>
    </location>
</feature>
<dbReference type="InterPro" id="IPR029039">
    <property type="entry name" value="Flavoprotein-like_sf"/>
</dbReference>
<organism evidence="4 5">
    <name type="scientific">candidate division KSB3 bacterium</name>
    <dbReference type="NCBI Taxonomy" id="2044937"/>
    <lineage>
        <taxon>Bacteria</taxon>
        <taxon>candidate division KSB3</taxon>
    </lineage>
</organism>
<gene>
    <name evidence="4" type="ORF">GF339_00550</name>
</gene>
<dbReference type="GO" id="GO:0016491">
    <property type="term" value="F:oxidoreductase activity"/>
    <property type="evidence" value="ECO:0007669"/>
    <property type="project" value="InterPro"/>
</dbReference>
<dbReference type="Gene3D" id="3.40.50.360">
    <property type="match status" value="1"/>
</dbReference>
<dbReference type="PANTHER" id="PTHR43278:SF4">
    <property type="entry name" value="NAD(P)H-DEPENDENT FMN-CONTAINING OXIDOREDUCTASE YWQN-RELATED"/>
    <property type="match status" value="1"/>
</dbReference>
<dbReference type="InterPro" id="IPR005025">
    <property type="entry name" value="FMN_Rdtase-like_dom"/>
</dbReference>
<protein>
    <submittedName>
        <fullName evidence="4">Flavodoxin family protein</fullName>
    </submittedName>
</protein>
<evidence type="ECO:0000256" key="1">
    <source>
        <dbReference type="ARBA" id="ARBA00022630"/>
    </source>
</evidence>
<keyword evidence="1" id="KW-0285">Flavoprotein</keyword>
<sequence>MGTSSKVRWQKGIEDFTPEPGHRVLGISGSPRKHGNSDTLLAHVLAGVNEEQLPTATVPLRDYQFESCIGCEQCRKDRYCSGLKDGMHLIYPEIIGCQGLVVVSPTYNYNITSWMKAFIDRLYCFYEFNNERPRGWRSHLANQNRKALIVAVCEQEDPKDMGFTVDAMRLPLEALGYDIQGELAAFQAFEKGAVKRQQQVLDEAFTLGKQLAVALRAEAST</sequence>
<dbReference type="InterPro" id="IPR051796">
    <property type="entry name" value="ISF_SsuE-like"/>
</dbReference>